<evidence type="ECO:0000313" key="4">
    <source>
        <dbReference type="Proteomes" id="UP000314294"/>
    </source>
</evidence>
<gene>
    <name evidence="3" type="ORF">EYF80_049348</name>
</gene>
<feature type="region of interest" description="Disordered" evidence="1">
    <location>
        <begin position="1"/>
        <end position="24"/>
    </location>
</feature>
<organism evidence="3 4">
    <name type="scientific">Liparis tanakae</name>
    <name type="common">Tanaka's snailfish</name>
    <dbReference type="NCBI Taxonomy" id="230148"/>
    <lineage>
        <taxon>Eukaryota</taxon>
        <taxon>Metazoa</taxon>
        <taxon>Chordata</taxon>
        <taxon>Craniata</taxon>
        <taxon>Vertebrata</taxon>
        <taxon>Euteleostomi</taxon>
        <taxon>Actinopterygii</taxon>
        <taxon>Neopterygii</taxon>
        <taxon>Teleostei</taxon>
        <taxon>Neoteleostei</taxon>
        <taxon>Acanthomorphata</taxon>
        <taxon>Eupercaria</taxon>
        <taxon>Perciformes</taxon>
        <taxon>Cottioidei</taxon>
        <taxon>Cottales</taxon>
        <taxon>Liparidae</taxon>
        <taxon>Liparis</taxon>
    </lineage>
</organism>
<dbReference type="AlphaFoldDB" id="A0A4Z2FHV0"/>
<accession>A0A4Z2FHV0</accession>
<dbReference type="EMBL" id="SRLO01001185">
    <property type="protein sequence ID" value="TNN40490.1"/>
    <property type="molecule type" value="Genomic_DNA"/>
</dbReference>
<keyword evidence="2" id="KW-0812">Transmembrane</keyword>
<dbReference type="OrthoDB" id="8686561at2759"/>
<evidence type="ECO:0000256" key="1">
    <source>
        <dbReference type="SAM" id="MobiDB-lite"/>
    </source>
</evidence>
<comment type="caution">
    <text evidence="3">The sequence shown here is derived from an EMBL/GenBank/DDBJ whole genome shotgun (WGS) entry which is preliminary data.</text>
</comment>
<protein>
    <submittedName>
        <fullName evidence="3">Uncharacterized protein</fullName>
    </submittedName>
</protein>
<keyword evidence="2" id="KW-1133">Transmembrane helix</keyword>
<evidence type="ECO:0000313" key="3">
    <source>
        <dbReference type="EMBL" id="TNN40490.1"/>
    </source>
</evidence>
<proteinExistence type="predicted"/>
<sequence>MWTVVENKSETATGNRSEAAAPDVTLPLLHPVQLNGSTAAATHPSGPENSSTSRSGIIPAALAATVFIALLLALYAVLWKCMVSPPRRKHSKLRVRVKRKTSV</sequence>
<reference evidence="3 4" key="1">
    <citation type="submission" date="2019-03" db="EMBL/GenBank/DDBJ databases">
        <title>First draft genome of Liparis tanakae, snailfish: a comprehensive survey of snailfish specific genes.</title>
        <authorList>
            <person name="Kim W."/>
            <person name="Song I."/>
            <person name="Jeong J.-H."/>
            <person name="Kim D."/>
            <person name="Kim S."/>
            <person name="Ryu S."/>
            <person name="Song J.Y."/>
            <person name="Lee S.K."/>
        </authorList>
    </citation>
    <scope>NUCLEOTIDE SEQUENCE [LARGE SCALE GENOMIC DNA]</scope>
    <source>
        <tissue evidence="3">Muscle</tissue>
    </source>
</reference>
<name>A0A4Z2FHV0_9TELE</name>
<evidence type="ECO:0000256" key="2">
    <source>
        <dbReference type="SAM" id="Phobius"/>
    </source>
</evidence>
<keyword evidence="4" id="KW-1185">Reference proteome</keyword>
<dbReference type="Proteomes" id="UP000314294">
    <property type="component" value="Unassembled WGS sequence"/>
</dbReference>
<feature type="transmembrane region" description="Helical" evidence="2">
    <location>
        <begin position="57"/>
        <end position="79"/>
    </location>
</feature>
<keyword evidence="2" id="KW-0472">Membrane</keyword>